<keyword evidence="6" id="KW-1015">Disulfide bond</keyword>
<comment type="subcellular location">
    <subcellularLocation>
        <location evidence="1">Membrane</location>
        <topology evidence="1">Single-pass type I membrane protein</topology>
    </subcellularLocation>
</comment>
<dbReference type="STRING" id="8153.ENSHBUP00000012149"/>
<dbReference type="Ensembl" id="ENSHBUT00000019528.1">
    <property type="protein sequence ID" value="ENSHBUP00000012149.1"/>
    <property type="gene ID" value="ENSHBUG00000013849.1"/>
</dbReference>
<dbReference type="InterPro" id="IPR013783">
    <property type="entry name" value="Ig-like_fold"/>
</dbReference>
<proteinExistence type="predicted"/>
<dbReference type="FunFam" id="2.60.40.10:FF:000874">
    <property type="entry name" value="Inducible T-cell costimulator"/>
    <property type="match status" value="1"/>
</dbReference>
<feature type="transmembrane region" description="Helical" evidence="9">
    <location>
        <begin position="159"/>
        <end position="180"/>
    </location>
</feature>
<keyword evidence="4 9" id="KW-1133">Transmembrane helix</keyword>
<dbReference type="PANTHER" id="PTHR11494:SF8">
    <property type="entry name" value="CYTOTOXIC T-LYMPHOCYTE PROTEIN 4"/>
    <property type="match status" value="1"/>
</dbReference>
<evidence type="ECO:0000256" key="7">
    <source>
        <dbReference type="ARBA" id="ARBA00023180"/>
    </source>
</evidence>
<evidence type="ECO:0000256" key="5">
    <source>
        <dbReference type="ARBA" id="ARBA00023136"/>
    </source>
</evidence>
<dbReference type="Gene3D" id="2.60.40.10">
    <property type="entry name" value="Immunoglobulins"/>
    <property type="match status" value="1"/>
</dbReference>
<dbReference type="GO" id="GO:0042129">
    <property type="term" value="P:regulation of T cell proliferation"/>
    <property type="evidence" value="ECO:0007669"/>
    <property type="project" value="InterPro"/>
</dbReference>
<name>A0A3Q2VLR5_HAPBU</name>
<keyword evidence="7" id="KW-0325">Glycoprotein</keyword>
<evidence type="ECO:0000256" key="6">
    <source>
        <dbReference type="ARBA" id="ARBA00023157"/>
    </source>
</evidence>
<reference evidence="11" key="1">
    <citation type="submission" date="2025-08" db="UniProtKB">
        <authorList>
            <consortium name="Ensembl"/>
        </authorList>
    </citation>
    <scope>IDENTIFICATION</scope>
</reference>
<reference evidence="11" key="2">
    <citation type="submission" date="2025-09" db="UniProtKB">
        <authorList>
            <consortium name="Ensembl"/>
        </authorList>
    </citation>
    <scope>IDENTIFICATION</scope>
</reference>
<feature type="chain" id="PRO_5018750717" evidence="10">
    <location>
        <begin position="26"/>
        <end position="200"/>
    </location>
</feature>
<accession>A0A3Q2VLR5</accession>
<sequence length="200" mass="22654">MFLTHCMMGWIVLTALSFCLPVWSATKVTQPYRVVSTNGVAQIQCVIHPQSLKYPYPEEARVTVLKGLHGHQELCFSILNFTDQRETRMEQKEQCTAETTHDTVEVTLSGLNATDTDMYRCEIQIFYPPPYLRLIGNGTLIHVLGEATALPYDDNTAPVSVPVVVLVIAIICVLIIIIYFQVRTLFIYFVFIGNLISIYF</sequence>
<keyword evidence="3 10" id="KW-0732">Signal</keyword>
<dbReference type="InterPro" id="IPR040216">
    <property type="entry name" value="CTLA4/CD28"/>
</dbReference>
<organism evidence="11 12">
    <name type="scientific">Haplochromis burtoni</name>
    <name type="common">Burton's mouthbrooder</name>
    <name type="synonym">Chromis burtoni</name>
    <dbReference type="NCBI Taxonomy" id="8153"/>
    <lineage>
        <taxon>Eukaryota</taxon>
        <taxon>Metazoa</taxon>
        <taxon>Chordata</taxon>
        <taxon>Craniata</taxon>
        <taxon>Vertebrata</taxon>
        <taxon>Euteleostomi</taxon>
        <taxon>Actinopterygii</taxon>
        <taxon>Neopterygii</taxon>
        <taxon>Teleostei</taxon>
        <taxon>Neoteleostei</taxon>
        <taxon>Acanthomorphata</taxon>
        <taxon>Ovalentaria</taxon>
        <taxon>Cichlomorphae</taxon>
        <taxon>Cichliformes</taxon>
        <taxon>Cichlidae</taxon>
        <taxon>African cichlids</taxon>
        <taxon>Pseudocrenilabrinae</taxon>
        <taxon>Haplochromini</taxon>
        <taxon>Haplochromis</taxon>
    </lineage>
</organism>
<dbReference type="GO" id="GO:0050852">
    <property type="term" value="P:T cell receptor signaling pathway"/>
    <property type="evidence" value="ECO:0007669"/>
    <property type="project" value="TreeGrafter"/>
</dbReference>
<evidence type="ECO:0000256" key="1">
    <source>
        <dbReference type="ARBA" id="ARBA00004479"/>
    </source>
</evidence>
<evidence type="ECO:0000313" key="11">
    <source>
        <dbReference type="Ensembl" id="ENSHBUP00000012149.1"/>
    </source>
</evidence>
<evidence type="ECO:0000313" key="12">
    <source>
        <dbReference type="Proteomes" id="UP000264840"/>
    </source>
</evidence>
<evidence type="ECO:0000256" key="10">
    <source>
        <dbReference type="SAM" id="SignalP"/>
    </source>
</evidence>
<keyword evidence="8" id="KW-0393">Immunoglobulin domain</keyword>
<dbReference type="GO" id="GO:0009897">
    <property type="term" value="C:external side of plasma membrane"/>
    <property type="evidence" value="ECO:0007669"/>
    <property type="project" value="TreeGrafter"/>
</dbReference>
<dbReference type="AlphaFoldDB" id="A0A3Q2VLR5"/>
<keyword evidence="12" id="KW-1185">Reference proteome</keyword>
<feature type="signal peptide" evidence="10">
    <location>
        <begin position="1"/>
        <end position="25"/>
    </location>
</feature>
<keyword evidence="2 9" id="KW-0812">Transmembrane</keyword>
<dbReference type="OMA" id="EPIRMPP"/>
<dbReference type="SUPFAM" id="SSF48726">
    <property type="entry name" value="Immunoglobulin"/>
    <property type="match status" value="1"/>
</dbReference>
<dbReference type="GeneTree" id="ENSGT00940000174369"/>
<protein>
    <submittedName>
        <fullName evidence="11">Cytotoxic T-lymphocyte protein 4-like</fullName>
    </submittedName>
</protein>
<evidence type="ECO:0000256" key="4">
    <source>
        <dbReference type="ARBA" id="ARBA00022989"/>
    </source>
</evidence>
<dbReference type="InterPro" id="IPR036179">
    <property type="entry name" value="Ig-like_dom_sf"/>
</dbReference>
<evidence type="ECO:0000256" key="2">
    <source>
        <dbReference type="ARBA" id="ARBA00022692"/>
    </source>
</evidence>
<evidence type="ECO:0000256" key="9">
    <source>
        <dbReference type="SAM" id="Phobius"/>
    </source>
</evidence>
<keyword evidence="5 9" id="KW-0472">Membrane</keyword>
<dbReference type="PANTHER" id="PTHR11494">
    <property type="entry name" value="CYTOTOXIC T-LYMPHOCYTE PROTEIN"/>
    <property type="match status" value="1"/>
</dbReference>
<evidence type="ECO:0000256" key="3">
    <source>
        <dbReference type="ARBA" id="ARBA00022729"/>
    </source>
</evidence>
<dbReference type="Proteomes" id="UP000264840">
    <property type="component" value="Unplaced"/>
</dbReference>
<evidence type="ECO:0000256" key="8">
    <source>
        <dbReference type="ARBA" id="ARBA00023319"/>
    </source>
</evidence>